<dbReference type="SUPFAM" id="SSF53474">
    <property type="entry name" value="alpha/beta-Hydrolases"/>
    <property type="match status" value="1"/>
</dbReference>
<accession>A0ABR6WZ88</accession>
<reference evidence="4 5" key="1">
    <citation type="submission" date="2020-08" db="EMBL/GenBank/DDBJ databases">
        <title>Novel species isolated from subtropical streams in China.</title>
        <authorList>
            <person name="Lu H."/>
        </authorList>
    </citation>
    <scope>NUCLEOTIDE SEQUENCE [LARGE SCALE GENOMIC DNA]</scope>
    <source>
        <strain evidence="4 5">KACC 16656</strain>
    </source>
</reference>
<keyword evidence="1" id="KW-0732">Signal</keyword>
<evidence type="ECO:0000256" key="1">
    <source>
        <dbReference type="ARBA" id="ARBA00022729"/>
    </source>
</evidence>
<evidence type="ECO:0000256" key="3">
    <source>
        <dbReference type="SAM" id="Phobius"/>
    </source>
</evidence>
<dbReference type="PANTHER" id="PTHR43037:SF1">
    <property type="entry name" value="BLL1128 PROTEIN"/>
    <property type="match status" value="1"/>
</dbReference>
<feature type="transmembrane region" description="Helical" evidence="3">
    <location>
        <begin position="7"/>
        <end position="31"/>
    </location>
</feature>
<dbReference type="InterPro" id="IPR010126">
    <property type="entry name" value="Esterase_phb"/>
</dbReference>
<keyword evidence="3" id="KW-1133">Transmembrane helix</keyword>
<protein>
    <submittedName>
        <fullName evidence="4">Prolyl oligopeptidase family serine peptidase</fullName>
    </submittedName>
</protein>
<keyword evidence="5" id="KW-1185">Reference proteome</keyword>
<keyword evidence="2" id="KW-0378">Hydrolase</keyword>
<name>A0ABR6WZ88_9BURK</name>
<evidence type="ECO:0000256" key="2">
    <source>
        <dbReference type="ARBA" id="ARBA00022801"/>
    </source>
</evidence>
<sequence>MKKALRFLRYLLFCLLGLILMIGGLFAYFIYTPDPQIPELSGALTKATMQVDGLTRTFRTYLPKGLAKGAPLLLVLHGSGQNGAQIRLETGYEFDRLADQYGFAVVYPNAKSFDWNDCSKVGDFSADGREVDDVKFLEVLVDSLIAEHGFDQSRVFATGVSSGGFMSMRLALESSKRFRAVAAVSANVPVTDNFKCKPANLTTSVLIMNGTKDPLVPYAGGDSSLFGLFYKGGHVRSSLDSAIFFAEMNKISNAPAMDSTPMTTQNKQQFERRLWKNDSVLEVELVSIFDGGHGMPQPYWKRPRLLGPSPMAPNGPAIIWDFFARQRPFL</sequence>
<evidence type="ECO:0000313" key="5">
    <source>
        <dbReference type="Proteomes" id="UP000648257"/>
    </source>
</evidence>
<gene>
    <name evidence="4" type="ORF">H8K52_00775</name>
</gene>
<comment type="caution">
    <text evidence="4">The sequence shown here is derived from an EMBL/GenBank/DDBJ whole genome shotgun (WGS) entry which is preliminary data.</text>
</comment>
<dbReference type="RefSeq" id="WP_186920607.1">
    <property type="nucleotide sequence ID" value="NZ_JACOFW010000001.1"/>
</dbReference>
<dbReference type="InterPro" id="IPR029058">
    <property type="entry name" value="AB_hydrolase_fold"/>
</dbReference>
<dbReference type="EMBL" id="JACOFW010000001">
    <property type="protein sequence ID" value="MBC3805875.1"/>
    <property type="molecule type" value="Genomic_DNA"/>
</dbReference>
<keyword evidence="3" id="KW-0812">Transmembrane</keyword>
<evidence type="ECO:0000313" key="4">
    <source>
        <dbReference type="EMBL" id="MBC3805875.1"/>
    </source>
</evidence>
<dbReference type="Gene3D" id="3.40.50.1820">
    <property type="entry name" value="alpha/beta hydrolase"/>
    <property type="match status" value="1"/>
</dbReference>
<dbReference type="PANTHER" id="PTHR43037">
    <property type="entry name" value="UNNAMED PRODUCT-RELATED"/>
    <property type="match status" value="1"/>
</dbReference>
<proteinExistence type="predicted"/>
<dbReference type="InterPro" id="IPR050955">
    <property type="entry name" value="Plant_Biomass_Hydrol_Est"/>
</dbReference>
<keyword evidence="3" id="KW-0472">Membrane</keyword>
<dbReference type="Pfam" id="PF10503">
    <property type="entry name" value="Esterase_PHB"/>
    <property type="match status" value="1"/>
</dbReference>
<dbReference type="Proteomes" id="UP000648257">
    <property type="component" value="Unassembled WGS sequence"/>
</dbReference>
<organism evidence="4 5">
    <name type="scientific">Undibacterium seohonense</name>
    <dbReference type="NCBI Taxonomy" id="1344950"/>
    <lineage>
        <taxon>Bacteria</taxon>
        <taxon>Pseudomonadati</taxon>
        <taxon>Pseudomonadota</taxon>
        <taxon>Betaproteobacteria</taxon>
        <taxon>Burkholderiales</taxon>
        <taxon>Oxalobacteraceae</taxon>
        <taxon>Undibacterium</taxon>
    </lineage>
</organism>